<protein>
    <recommendedName>
        <fullName evidence="6">Amino acid adenylation domain-containing protein</fullName>
    </recommendedName>
</protein>
<dbReference type="GO" id="GO:0043041">
    <property type="term" value="P:amino acid activation for nonribosomal peptide biosynthetic process"/>
    <property type="evidence" value="ECO:0007669"/>
    <property type="project" value="TreeGrafter"/>
</dbReference>
<reference evidence="4" key="1">
    <citation type="journal article" date="2014" name="Int. J. Syst. Evol. Microbiol.">
        <title>Complete genome sequence of Corynebacterium casei LMG S-19264T (=DSM 44701T), isolated from a smear-ripened cheese.</title>
        <authorList>
            <consortium name="US DOE Joint Genome Institute (JGI-PGF)"/>
            <person name="Walter F."/>
            <person name="Albersmeier A."/>
            <person name="Kalinowski J."/>
            <person name="Ruckert C."/>
        </authorList>
    </citation>
    <scope>NUCLEOTIDE SEQUENCE</scope>
    <source>
        <strain evidence="4">JCM 4714</strain>
    </source>
</reference>
<dbReference type="InterPro" id="IPR042099">
    <property type="entry name" value="ANL_N_sf"/>
</dbReference>
<proteinExistence type="predicted"/>
<name>A0A918YB67_9ACTN</name>
<dbReference type="CDD" id="cd05930">
    <property type="entry name" value="A_NRPS"/>
    <property type="match status" value="1"/>
</dbReference>
<dbReference type="Gene3D" id="3.30.300.30">
    <property type="match status" value="1"/>
</dbReference>
<evidence type="ECO:0000259" key="3">
    <source>
        <dbReference type="Pfam" id="PF13193"/>
    </source>
</evidence>
<gene>
    <name evidence="4" type="ORF">GCM10010339_01250</name>
</gene>
<accession>A0A918YB67</accession>
<dbReference type="SUPFAM" id="SSF56801">
    <property type="entry name" value="Acetyl-CoA synthetase-like"/>
    <property type="match status" value="1"/>
</dbReference>
<evidence type="ECO:0008006" key="6">
    <source>
        <dbReference type="Google" id="ProtNLM"/>
    </source>
</evidence>
<dbReference type="GO" id="GO:0031177">
    <property type="term" value="F:phosphopantetheine binding"/>
    <property type="evidence" value="ECO:0007669"/>
    <property type="project" value="TreeGrafter"/>
</dbReference>
<dbReference type="PROSITE" id="PS00455">
    <property type="entry name" value="AMP_BINDING"/>
    <property type="match status" value="1"/>
</dbReference>
<reference evidence="4" key="2">
    <citation type="submission" date="2020-09" db="EMBL/GenBank/DDBJ databases">
        <authorList>
            <person name="Sun Q."/>
            <person name="Ohkuma M."/>
        </authorList>
    </citation>
    <scope>NUCLEOTIDE SEQUENCE</scope>
    <source>
        <strain evidence="4">JCM 4714</strain>
    </source>
</reference>
<dbReference type="Gene3D" id="3.40.50.12780">
    <property type="entry name" value="N-terminal domain of ligase-like"/>
    <property type="match status" value="1"/>
</dbReference>
<dbReference type="GO" id="GO:0005829">
    <property type="term" value="C:cytosol"/>
    <property type="evidence" value="ECO:0007669"/>
    <property type="project" value="TreeGrafter"/>
</dbReference>
<dbReference type="InterPro" id="IPR025110">
    <property type="entry name" value="AMP-bd_C"/>
</dbReference>
<evidence type="ECO:0000259" key="2">
    <source>
        <dbReference type="Pfam" id="PF00501"/>
    </source>
</evidence>
<evidence type="ECO:0000313" key="5">
    <source>
        <dbReference type="Proteomes" id="UP000655443"/>
    </source>
</evidence>
<comment type="caution">
    <text evidence="4">The sequence shown here is derived from an EMBL/GenBank/DDBJ whole genome shotgun (WGS) entry which is preliminary data.</text>
</comment>
<dbReference type="GO" id="GO:0044550">
    <property type="term" value="P:secondary metabolite biosynthetic process"/>
    <property type="evidence" value="ECO:0007669"/>
    <property type="project" value="TreeGrafter"/>
</dbReference>
<dbReference type="AlphaFoldDB" id="A0A918YB67"/>
<organism evidence="4 5">
    <name type="scientific">Streptomyces alanosinicus</name>
    <dbReference type="NCBI Taxonomy" id="68171"/>
    <lineage>
        <taxon>Bacteria</taxon>
        <taxon>Bacillati</taxon>
        <taxon>Actinomycetota</taxon>
        <taxon>Actinomycetes</taxon>
        <taxon>Kitasatosporales</taxon>
        <taxon>Streptomycetaceae</taxon>
        <taxon>Streptomyces</taxon>
    </lineage>
</organism>
<evidence type="ECO:0000256" key="1">
    <source>
        <dbReference type="SAM" id="MobiDB-lite"/>
    </source>
</evidence>
<dbReference type="Pfam" id="PF13193">
    <property type="entry name" value="AMP-binding_C"/>
    <property type="match status" value="1"/>
</dbReference>
<dbReference type="RefSeq" id="WP_189947397.1">
    <property type="nucleotide sequence ID" value="NZ_BMVG01000001.1"/>
</dbReference>
<feature type="region of interest" description="Disordered" evidence="1">
    <location>
        <begin position="465"/>
        <end position="502"/>
    </location>
</feature>
<feature type="domain" description="AMP-dependent synthetase/ligase" evidence="2">
    <location>
        <begin position="12"/>
        <end position="348"/>
    </location>
</feature>
<dbReference type="PANTHER" id="PTHR45527:SF1">
    <property type="entry name" value="FATTY ACID SYNTHASE"/>
    <property type="match status" value="1"/>
</dbReference>
<dbReference type="EMBL" id="BMVG01000001">
    <property type="protein sequence ID" value="GHD97720.1"/>
    <property type="molecule type" value="Genomic_DNA"/>
</dbReference>
<dbReference type="Pfam" id="PF00501">
    <property type="entry name" value="AMP-binding"/>
    <property type="match status" value="1"/>
</dbReference>
<dbReference type="InterPro" id="IPR000873">
    <property type="entry name" value="AMP-dep_synth/lig_dom"/>
</dbReference>
<feature type="domain" description="AMP-binding enzyme C-terminal" evidence="3">
    <location>
        <begin position="402"/>
        <end position="475"/>
    </location>
</feature>
<sequence>MTQHAEELYERFRAVAAAAPDRPAVIGADGERTTYGELAALADTAARALSARTSGTDTVVAVEVERSPRHLAAMLAGWRLGLAYVPVRHHETPARRRHVLRQLGGRALLVSGDARTARISRVDPRTHGELSDPLRWPTGQAAYLVFTSGSTGTPKGTVLSVAGFANRVDWSQRAYPLTGDDVLLQHTAVSFDFAVWETTAALLHGATLLLTEDGPYADPEEAVQAAVRHRATVAHFAPSVLSLVEMSGLLTDWTSLRLLYSGGEQLQGAVADRVLRQAPHTRLVNQYGPAETCVDSTHHPCTAPVAEGPVPIGQAIDRTRLSLLPVDGLGSDSGELVICGPGVAFGYLDSGEPAGDRFGYGRHGRTFRTGDLVRRLPGGDLVFLGRRDDQLKVGGVRVELGEIEAVAATVPGVSAAIACAVDGPGGPVIDLVVESHGDTLDLRELRAALAERLMGPVAPRRLRVVPSLPRTPGGKVDRSQALGLARPDSENTTPVPVNEETR</sequence>
<keyword evidence="5" id="KW-1185">Reference proteome</keyword>
<dbReference type="Proteomes" id="UP000655443">
    <property type="component" value="Unassembled WGS sequence"/>
</dbReference>
<dbReference type="InterPro" id="IPR020845">
    <property type="entry name" value="AMP-binding_CS"/>
</dbReference>
<dbReference type="PANTHER" id="PTHR45527">
    <property type="entry name" value="NONRIBOSOMAL PEPTIDE SYNTHETASE"/>
    <property type="match status" value="1"/>
</dbReference>
<dbReference type="InterPro" id="IPR045851">
    <property type="entry name" value="AMP-bd_C_sf"/>
</dbReference>
<evidence type="ECO:0000313" key="4">
    <source>
        <dbReference type="EMBL" id="GHD97720.1"/>
    </source>
</evidence>